<keyword evidence="9" id="KW-0963">Cytoplasm</keyword>
<dbReference type="EC" id="3.1.-.-" evidence="9"/>
<dbReference type="GO" id="GO:0004521">
    <property type="term" value="F:RNA endonuclease activity"/>
    <property type="evidence" value="ECO:0007669"/>
    <property type="project" value="UniProtKB-UniRule"/>
</dbReference>
<keyword evidence="3 9" id="KW-0698">rRNA processing</keyword>
<comment type="cofactor">
    <cofactor evidence="9">
        <name>Zn(2+)</name>
        <dbReference type="ChEBI" id="CHEBI:29105"/>
    </cofactor>
    <text evidence="9">Binds 1 zinc ion.</text>
</comment>
<keyword evidence="8 9" id="KW-0862">Zinc</keyword>
<dbReference type="PROSITE" id="PS01306">
    <property type="entry name" value="UPF0054"/>
    <property type="match status" value="1"/>
</dbReference>
<dbReference type="InterPro" id="IPR002036">
    <property type="entry name" value="YbeY"/>
</dbReference>
<keyword evidence="6 9" id="KW-0255">Endonuclease</keyword>
<keyword evidence="4 9" id="KW-0540">Nuclease</keyword>
<evidence type="ECO:0000313" key="11">
    <source>
        <dbReference type="Proteomes" id="UP000033166"/>
    </source>
</evidence>
<dbReference type="HOGENOM" id="CLU_106710_3_0_9"/>
<evidence type="ECO:0000256" key="3">
    <source>
        <dbReference type="ARBA" id="ARBA00022552"/>
    </source>
</evidence>
<dbReference type="GO" id="GO:0006364">
    <property type="term" value="P:rRNA processing"/>
    <property type="evidence" value="ECO:0007669"/>
    <property type="project" value="UniProtKB-UniRule"/>
</dbReference>
<dbReference type="RefSeq" id="WP_047916187.1">
    <property type="nucleotide sequence ID" value="NZ_LN774769.1"/>
</dbReference>
<evidence type="ECO:0000313" key="10">
    <source>
        <dbReference type="EMBL" id="CEN29186.1"/>
    </source>
</evidence>
<feature type="binding site" evidence="9">
    <location>
        <position position="139"/>
    </location>
    <ligand>
        <name>Zn(2+)</name>
        <dbReference type="ChEBI" id="CHEBI:29105"/>
        <note>catalytic</note>
    </ligand>
</feature>
<evidence type="ECO:0000256" key="8">
    <source>
        <dbReference type="ARBA" id="ARBA00022833"/>
    </source>
</evidence>
<dbReference type="PANTHER" id="PTHR46986">
    <property type="entry name" value="ENDORIBONUCLEASE YBEY, CHLOROPLASTIC"/>
    <property type="match status" value="1"/>
</dbReference>
<dbReference type="PANTHER" id="PTHR46986:SF1">
    <property type="entry name" value="ENDORIBONUCLEASE YBEY, CHLOROPLASTIC"/>
    <property type="match status" value="1"/>
</dbReference>
<keyword evidence="5 9" id="KW-0479">Metal-binding</keyword>
<dbReference type="STRING" id="1364.LP2241_50326"/>
<comment type="function">
    <text evidence="9">Single strand-specific metallo-endoribonuclease involved in late-stage 70S ribosome quality control and in maturation of the 3' terminus of the 16S rRNA.</text>
</comment>
<dbReference type="KEGG" id="lpk:LACPI_1986"/>
<dbReference type="EMBL" id="LN774769">
    <property type="protein sequence ID" value="CEN29186.1"/>
    <property type="molecule type" value="Genomic_DNA"/>
</dbReference>
<accession>A0A0D6DZI4</accession>
<name>A0A0D6DZI4_9LACT</name>
<gene>
    <name evidence="10" type="primary">ykjF</name>
    <name evidence="9" type="synonym">ybeY</name>
    <name evidence="10" type="ORF">LACPI_1986</name>
</gene>
<dbReference type="InterPro" id="IPR023091">
    <property type="entry name" value="MetalPrtase_cat_dom_sf_prd"/>
</dbReference>
<evidence type="ECO:0000256" key="7">
    <source>
        <dbReference type="ARBA" id="ARBA00022801"/>
    </source>
</evidence>
<evidence type="ECO:0000256" key="1">
    <source>
        <dbReference type="ARBA" id="ARBA00010875"/>
    </source>
</evidence>
<evidence type="ECO:0000256" key="2">
    <source>
        <dbReference type="ARBA" id="ARBA00022517"/>
    </source>
</evidence>
<organism evidence="10 11">
    <name type="scientific">Pseudolactococcus piscium MKFS47</name>
    <dbReference type="NCBI Taxonomy" id="297352"/>
    <lineage>
        <taxon>Bacteria</taxon>
        <taxon>Bacillati</taxon>
        <taxon>Bacillota</taxon>
        <taxon>Bacilli</taxon>
        <taxon>Lactobacillales</taxon>
        <taxon>Streptococcaceae</taxon>
        <taxon>Pseudolactococcus</taxon>
    </lineage>
</organism>
<dbReference type="InterPro" id="IPR020549">
    <property type="entry name" value="YbeY_CS"/>
</dbReference>
<keyword evidence="2 9" id="KW-0690">Ribosome biogenesis</keyword>
<keyword evidence="7 9" id="KW-0378">Hydrolase</keyword>
<dbReference type="SUPFAM" id="SSF55486">
    <property type="entry name" value="Metalloproteases ('zincins'), catalytic domain"/>
    <property type="match status" value="1"/>
</dbReference>
<dbReference type="GO" id="GO:0008270">
    <property type="term" value="F:zinc ion binding"/>
    <property type="evidence" value="ECO:0007669"/>
    <property type="project" value="UniProtKB-UniRule"/>
</dbReference>
<dbReference type="GO" id="GO:0004222">
    <property type="term" value="F:metalloendopeptidase activity"/>
    <property type="evidence" value="ECO:0007669"/>
    <property type="project" value="InterPro"/>
</dbReference>
<reference evidence="11" key="1">
    <citation type="submission" date="2015-01" db="EMBL/GenBank/DDBJ databases">
        <authorList>
            <person name="Andreevskaya M."/>
        </authorList>
    </citation>
    <scope>NUCLEOTIDE SEQUENCE [LARGE SCALE GENOMIC DNA]</scope>
    <source>
        <strain evidence="11">MKFS47</strain>
    </source>
</reference>
<dbReference type="NCBIfam" id="TIGR00043">
    <property type="entry name" value="rRNA maturation RNase YbeY"/>
    <property type="match status" value="1"/>
</dbReference>
<dbReference type="Pfam" id="PF02130">
    <property type="entry name" value="YbeY"/>
    <property type="match status" value="1"/>
</dbReference>
<dbReference type="Proteomes" id="UP000033166">
    <property type="component" value="Chromosome I"/>
</dbReference>
<feature type="binding site" evidence="9">
    <location>
        <position position="129"/>
    </location>
    <ligand>
        <name>Zn(2+)</name>
        <dbReference type="ChEBI" id="CHEBI:29105"/>
        <note>catalytic</note>
    </ligand>
</feature>
<evidence type="ECO:0000256" key="9">
    <source>
        <dbReference type="HAMAP-Rule" id="MF_00009"/>
    </source>
</evidence>
<dbReference type="AlphaFoldDB" id="A0A0D6DZI4"/>
<comment type="similarity">
    <text evidence="1 9">Belongs to the endoribonuclease YbeY family.</text>
</comment>
<evidence type="ECO:0000256" key="5">
    <source>
        <dbReference type="ARBA" id="ARBA00022723"/>
    </source>
</evidence>
<dbReference type="HAMAP" id="MF_00009">
    <property type="entry name" value="Endoribonucl_YbeY"/>
    <property type="match status" value="1"/>
</dbReference>
<evidence type="ECO:0000256" key="6">
    <source>
        <dbReference type="ARBA" id="ARBA00022759"/>
    </source>
</evidence>
<comment type="subcellular location">
    <subcellularLocation>
        <location evidence="9">Cytoplasm</location>
    </subcellularLocation>
</comment>
<proteinExistence type="inferred from homology"/>
<dbReference type="GO" id="GO:0005737">
    <property type="term" value="C:cytoplasm"/>
    <property type="evidence" value="ECO:0007669"/>
    <property type="project" value="UniProtKB-SubCell"/>
</dbReference>
<protein>
    <recommendedName>
        <fullName evidence="9">Endoribonuclease YbeY</fullName>
        <ecNumber evidence="9">3.1.-.-</ecNumber>
    </recommendedName>
</protein>
<sequence>MYIEMLDNTGKVSDDMQQETVKLLNFAANFIHLPEHKEMAITYVLNDEIQKINHDYRGKDAPTDVVSLEYEPEQISFDADFDMPEALQAELAEFDSFIGELFISIEKAQEQADNYGHSYEREMGFLAVHGFLHINGYDHMIEEEEKVMFALQEEILTAYGLTR</sequence>
<feature type="binding site" evidence="9">
    <location>
        <position position="133"/>
    </location>
    <ligand>
        <name>Zn(2+)</name>
        <dbReference type="ChEBI" id="CHEBI:29105"/>
        <note>catalytic</note>
    </ligand>
</feature>
<dbReference type="Gene3D" id="3.40.390.30">
    <property type="entry name" value="Metalloproteases ('zincins'), catalytic domain"/>
    <property type="match status" value="1"/>
</dbReference>
<evidence type="ECO:0000256" key="4">
    <source>
        <dbReference type="ARBA" id="ARBA00022722"/>
    </source>
</evidence>